<name>A0A449I085_9BACE</name>
<reference evidence="1 2" key="1">
    <citation type="submission" date="2019-02" db="EMBL/GenBank/DDBJ databases">
        <authorList>
            <consortium name="Pathogen Informatics"/>
        </authorList>
    </citation>
    <scope>NUCLEOTIDE SEQUENCE [LARGE SCALE GENOMIC DNA]</scope>
    <source>
        <strain evidence="1 2">3012STDY7078512</strain>
    </source>
</reference>
<sequence>MYLYRTEWTDYGKKNLISDNEFDVCMDCLRAARLFFNSLFI</sequence>
<dbReference type="EMBL" id="CAACYH010000002">
    <property type="protein sequence ID" value="VFB12826.1"/>
    <property type="molecule type" value="Genomic_DNA"/>
</dbReference>
<gene>
    <name evidence="1" type="ORF">NCTC7812_00336</name>
</gene>
<evidence type="ECO:0000313" key="1">
    <source>
        <dbReference type="EMBL" id="VFB12826.1"/>
    </source>
</evidence>
<dbReference type="AlphaFoldDB" id="A0A449I085"/>
<proteinExistence type="predicted"/>
<accession>A0A449I085</accession>
<evidence type="ECO:0000313" key="2">
    <source>
        <dbReference type="Proteomes" id="UP000396835"/>
    </source>
</evidence>
<organism evidence="1 2">
    <name type="scientific">Prevotella heparinolytica</name>
    <dbReference type="NCBI Taxonomy" id="28113"/>
    <lineage>
        <taxon>Bacteria</taxon>
        <taxon>Pseudomonadati</taxon>
        <taxon>Bacteroidota</taxon>
        <taxon>Bacteroidia</taxon>
        <taxon>Bacteroidales</taxon>
        <taxon>Bacteroidaceae</taxon>
        <taxon>Bacteroides</taxon>
    </lineage>
</organism>
<dbReference type="Proteomes" id="UP000396835">
    <property type="component" value="Unassembled WGS sequence"/>
</dbReference>
<protein>
    <submittedName>
        <fullName evidence="1">Uncharacterized protein</fullName>
    </submittedName>
</protein>